<dbReference type="AlphaFoldDB" id="A0ABD2P290"/>
<organism evidence="1 2">
    <name type="scientific">Cryptolaemus montrouzieri</name>
    <dbReference type="NCBI Taxonomy" id="559131"/>
    <lineage>
        <taxon>Eukaryota</taxon>
        <taxon>Metazoa</taxon>
        <taxon>Ecdysozoa</taxon>
        <taxon>Arthropoda</taxon>
        <taxon>Hexapoda</taxon>
        <taxon>Insecta</taxon>
        <taxon>Pterygota</taxon>
        <taxon>Neoptera</taxon>
        <taxon>Endopterygota</taxon>
        <taxon>Coleoptera</taxon>
        <taxon>Polyphaga</taxon>
        <taxon>Cucujiformia</taxon>
        <taxon>Coccinelloidea</taxon>
        <taxon>Coccinellidae</taxon>
        <taxon>Scymninae</taxon>
        <taxon>Scymnini</taxon>
        <taxon>Cryptolaemus</taxon>
    </lineage>
</organism>
<reference evidence="1 2" key="1">
    <citation type="journal article" date="2021" name="BMC Biol.">
        <title>Horizontally acquired antibacterial genes associated with adaptive radiation of ladybird beetles.</title>
        <authorList>
            <person name="Li H.S."/>
            <person name="Tang X.F."/>
            <person name="Huang Y.H."/>
            <person name="Xu Z.Y."/>
            <person name="Chen M.L."/>
            <person name="Du X.Y."/>
            <person name="Qiu B.Y."/>
            <person name="Chen P.T."/>
            <person name="Zhang W."/>
            <person name="Slipinski A."/>
            <person name="Escalona H.E."/>
            <person name="Waterhouse R.M."/>
            <person name="Zwick A."/>
            <person name="Pang H."/>
        </authorList>
    </citation>
    <scope>NUCLEOTIDE SEQUENCE [LARGE SCALE GENOMIC DNA]</scope>
    <source>
        <strain evidence="1">SYSU2018</strain>
    </source>
</reference>
<accession>A0ABD2P290</accession>
<evidence type="ECO:0000313" key="2">
    <source>
        <dbReference type="Proteomes" id="UP001516400"/>
    </source>
</evidence>
<keyword evidence="2" id="KW-1185">Reference proteome</keyword>
<evidence type="ECO:0000313" key="1">
    <source>
        <dbReference type="EMBL" id="KAL3285014.1"/>
    </source>
</evidence>
<dbReference type="PANTHER" id="PTHR45877">
    <property type="entry name" value="E3 UBIQUITIN-PROTEIN LIGASE SIAH2"/>
    <property type="match status" value="1"/>
</dbReference>
<comment type="caution">
    <text evidence="1">The sequence shown here is derived from an EMBL/GenBank/DDBJ whole genome shotgun (WGS) entry which is preliminary data.</text>
</comment>
<evidence type="ECO:0008006" key="3">
    <source>
        <dbReference type="Google" id="ProtNLM"/>
    </source>
</evidence>
<dbReference type="Proteomes" id="UP001516400">
    <property type="component" value="Unassembled WGS sequence"/>
</dbReference>
<dbReference type="InterPro" id="IPR004162">
    <property type="entry name" value="SINA-like_animal"/>
</dbReference>
<proteinExistence type="predicted"/>
<dbReference type="Gene3D" id="3.30.40.10">
    <property type="entry name" value="Zinc/RING finger domain, C3HC4 (zinc finger)"/>
    <property type="match status" value="1"/>
</dbReference>
<dbReference type="InterPro" id="IPR013083">
    <property type="entry name" value="Znf_RING/FYVE/PHD"/>
</dbReference>
<protein>
    <recommendedName>
        <fullName evidence="3">E3 ubiquitin-protein ligase</fullName>
    </recommendedName>
</protein>
<gene>
    <name evidence="1" type="ORF">HHI36_019142</name>
</gene>
<sequence length="331" mass="38258">MSLHECSMFEYQLEILDESKTNSIVLPKAGIGSLRNYFHGKTVSESVLEIDLNYINKLLKMPHFIILDIKLINKKEVSKVITSAARCLPPRTQSFDDALPNIKCNRCGTHLWQNIHFCSSGHNVCVDCRWKLERCNSCSGSWCLERNVAMERLASLLSYPCENRAAGCLYTAPMPYIVDHQARCLHKLILSRECYVKQCDYRGHNFITHITERHLLLETDEFYQVKDEKYFFLYNGDIIALELDFLIDIDLKYSVICCRSAEVKYQYELQLIDSPNVTKTNAKLTLKQVCQPEYTSLDPSQILTHVPFSLLSQLFLNCAKLMFKLKVFPID</sequence>
<name>A0ABD2P290_9CUCU</name>
<dbReference type="PANTHER" id="PTHR45877:SF2">
    <property type="entry name" value="E3 UBIQUITIN-PROTEIN LIGASE SINA-RELATED"/>
    <property type="match status" value="1"/>
</dbReference>
<dbReference type="EMBL" id="JABFTP020000165">
    <property type="protein sequence ID" value="KAL3285014.1"/>
    <property type="molecule type" value="Genomic_DNA"/>
</dbReference>